<evidence type="ECO:0000256" key="4">
    <source>
        <dbReference type="ARBA" id="ARBA00023136"/>
    </source>
</evidence>
<evidence type="ECO:0000256" key="5">
    <source>
        <dbReference type="SAM" id="Phobius"/>
    </source>
</evidence>
<feature type="transmembrane region" description="Helical" evidence="5">
    <location>
        <begin position="247"/>
        <end position="266"/>
    </location>
</feature>
<feature type="transmembrane region" description="Helical" evidence="5">
    <location>
        <begin position="74"/>
        <end position="96"/>
    </location>
</feature>
<accession>A0ABY2UMV7</accession>
<feature type="transmembrane region" description="Helical" evidence="5">
    <location>
        <begin position="141"/>
        <end position="165"/>
    </location>
</feature>
<dbReference type="GO" id="GO:0016874">
    <property type="term" value="F:ligase activity"/>
    <property type="evidence" value="ECO:0007669"/>
    <property type="project" value="UniProtKB-KW"/>
</dbReference>
<dbReference type="EMBL" id="VANI01000010">
    <property type="protein sequence ID" value="TLM77315.1"/>
    <property type="molecule type" value="Genomic_DNA"/>
</dbReference>
<comment type="subcellular location">
    <subcellularLocation>
        <location evidence="1">Membrane</location>
        <topology evidence="1">Multi-pass membrane protein</topology>
    </subcellularLocation>
</comment>
<feature type="transmembrane region" description="Helical" evidence="5">
    <location>
        <begin position="211"/>
        <end position="241"/>
    </location>
</feature>
<evidence type="ECO:0000259" key="6">
    <source>
        <dbReference type="Pfam" id="PF04932"/>
    </source>
</evidence>
<feature type="transmembrane region" description="Helical" evidence="5">
    <location>
        <begin position="26"/>
        <end position="44"/>
    </location>
</feature>
<keyword evidence="3 5" id="KW-1133">Transmembrane helix</keyword>
<evidence type="ECO:0000256" key="3">
    <source>
        <dbReference type="ARBA" id="ARBA00022989"/>
    </source>
</evidence>
<evidence type="ECO:0000256" key="1">
    <source>
        <dbReference type="ARBA" id="ARBA00004141"/>
    </source>
</evidence>
<keyword evidence="2 5" id="KW-0812">Transmembrane</keyword>
<reference evidence="7 8" key="1">
    <citation type="submission" date="2019-05" db="EMBL/GenBank/DDBJ databases">
        <title>Microbulbifer harenosus sp. nov., an alginate-degrading bacterium isolated from coastal sand.</title>
        <authorList>
            <person name="Huang H."/>
            <person name="Mo K."/>
            <person name="Bao S."/>
        </authorList>
    </citation>
    <scope>NUCLEOTIDE SEQUENCE [LARGE SCALE GENOMIC DNA]</scope>
    <source>
        <strain evidence="7 8">HB161719</strain>
    </source>
</reference>
<feature type="transmembrane region" description="Helical" evidence="5">
    <location>
        <begin position="327"/>
        <end position="347"/>
    </location>
</feature>
<dbReference type="Proteomes" id="UP000306791">
    <property type="component" value="Unassembled WGS sequence"/>
</dbReference>
<feature type="transmembrane region" description="Helical" evidence="5">
    <location>
        <begin position="185"/>
        <end position="204"/>
    </location>
</feature>
<dbReference type="InterPro" id="IPR051533">
    <property type="entry name" value="WaaL-like"/>
</dbReference>
<gene>
    <name evidence="7" type="ORF">FDY93_10320</name>
</gene>
<dbReference type="RefSeq" id="WP_138235656.1">
    <property type="nucleotide sequence ID" value="NZ_CP185860.1"/>
</dbReference>
<comment type="caution">
    <text evidence="7">The sequence shown here is derived from an EMBL/GenBank/DDBJ whole genome shotgun (WGS) entry which is preliminary data.</text>
</comment>
<dbReference type="PANTHER" id="PTHR37422:SF13">
    <property type="entry name" value="LIPOPOLYSACCHARIDE BIOSYNTHESIS PROTEIN PA4999-RELATED"/>
    <property type="match status" value="1"/>
</dbReference>
<dbReference type="Pfam" id="PF04932">
    <property type="entry name" value="Wzy_C"/>
    <property type="match status" value="1"/>
</dbReference>
<proteinExistence type="predicted"/>
<evidence type="ECO:0000256" key="2">
    <source>
        <dbReference type="ARBA" id="ARBA00022692"/>
    </source>
</evidence>
<dbReference type="InterPro" id="IPR007016">
    <property type="entry name" value="O-antigen_ligase-rel_domated"/>
</dbReference>
<feature type="domain" description="O-antigen ligase-related" evidence="6">
    <location>
        <begin position="211"/>
        <end position="338"/>
    </location>
</feature>
<organism evidence="7 8">
    <name type="scientific">Microbulbifer harenosus</name>
    <dbReference type="NCBI Taxonomy" id="2576840"/>
    <lineage>
        <taxon>Bacteria</taxon>
        <taxon>Pseudomonadati</taxon>
        <taxon>Pseudomonadota</taxon>
        <taxon>Gammaproteobacteria</taxon>
        <taxon>Cellvibrionales</taxon>
        <taxon>Microbulbiferaceae</taxon>
        <taxon>Microbulbifer</taxon>
    </lineage>
</organism>
<evidence type="ECO:0000313" key="7">
    <source>
        <dbReference type="EMBL" id="TLM77315.1"/>
    </source>
</evidence>
<feature type="transmembrane region" description="Helical" evidence="5">
    <location>
        <begin position="108"/>
        <end position="129"/>
    </location>
</feature>
<protein>
    <submittedName>
        <fullName evidence="7">O-antigen ligase family protein</fullName>
    </submittedName>
</protein>
<feature type="transmembrane region" description="Helical" evidence="5">
    <location>
        <begin position="385"/>
        <end position="402"/>
    </location>
</feature>
<feature type="transmembrane region" description="Helical" evidence="5">
    <location>
        <begin position="359"/>
        <end position="379"/>
    </location>
</feature>
<sequence length="421" mass="47454">MSGSNSITLDSCANDYRWSERWASGLLKLTGVGLLILACGFYVVPHVAKLQTAFYLTLLLPALLLLMTRRDLSFLLSWQFVVFCTLPLLLAISSLWASSEEADIQREFSYYLKVTLYLALFYVALYLTLEKHGDKILVRIFQWLIPIGIISCAISLINYVVAGGLESFRRIGGISLEGDIDKTGMLYGFLALFCCYGLTLGKYWRWLSWTGLLLCCIYILLSQTKIPIVMVLVAIILATLISGGSRWLKALLLVGGVIALPLIYLAIYGDLPLLHRDIAYSARIDLWLMTFNQFAESPLVGSGLMYKQFLNLGPAVLPHPHNYLFDIARFTGLIGVTAALAQLFAAAWPMRHRRTWTQWIPGLYAIWLGFGVLAMLIYAQQPLVKPSYIWFFYWIPLAVLLARSQLTSRINADHPNPKFQN</sequence>
<keyword evidence="4 5" id="KW-0472">Membrane</keyword>
<keyword evidence="8" id="KW-1185">Reference proteome</keyword>
<evidence type="ECO:0000313" key="8">
    <source>
        <dbReference type="Proteomes" id="UP000306791"/>
    </source>
</evidence>
<dbReference type="PANTHER" id="PTHR37422">
    <property type="entry name" value="TEICHURONIC ACID BIOSYNTHESIS PROTEIN TUAE"/>
    <property type="match status" value="1"/>
</dbReference>
<feature type="transmembrane region" description="Helical" evidence="5">
    <location>
        <begin position="50"/>
        <end position="67"/>
    </location>
</feature>
<name>A0ABY2UMV7_9GAMM</name>
<keyword evidence="7" id="KW-0436">Ligase</keyword>